<reference evidence="12" key="1">
    <citation type="submission" date="2020-02" db="EMBL/GenBank/DDBJ databases">
        <authorList>
            <person name="Meier V. D."/>
        </authorList>
    </citation>
    <scope>NUCLEOTIDE SEQUENCE</scope>
    <source>
        <strain evidence="12">AVDCRST_MAG36</strain>
    </source>
</reference>
<evidence type="ECO:0000256" key="7">
    <source>
        <dbReference type="ARBA" id="ARBA00022840"/>
    </source>
</evidence>
<evidence type="ECO:0000256" key="2">
    <source>
        <dbReference type="ARBA" id="ARBA00012052"/>
    </source>
</evidence>
<feature type="domain" description="GHMP kinase C-terminal" evidence="11">
    <location>
        <begin position="212"/>
        <end position="297"/>
    </location>
</feature>
<protein>
    <recommendedName>
        <fullName evidence="3 9">4-diphosphocytidyl-2-C-methyl-D-erythritol kinase</fullName>
        <shortName evidence="9">CMK</shortName>
        <ecNumber evidence="2 9">2.7.1.148</ecNumber>
    </recommendedName>
    <alternativeName>
        <fullName evidence="8 9">4-(cytidine-5'-diphospho)-2-C-methyl-D-erythritol kinase</fullName>
    </alternativeName>
</protein>
<dbReference type="Gene3D" id="3.30.230.10">
    <property type="match status" value="1"/>
</dbReference>
<dbReference type="NCBIfam" id="TIGR00154">
    <property type="entry name" value="ispE"/>
    <property type="match status" value="1"/>
</dbReference>
<dbReference type="InterPro" id="IPR014721">
    <property type="entry name" value="Ribsml_uS5_D2-typ_fold_subgr"/>
</dbReference>
<dbReference type="NCBIfam" id="NF002870">
    <property type="entry name" value="PRK03188.1"/>
    <property type="match status" value="1"/>
</dbReference>
<dbReference type="InterPro" id="IPR036554">
    <property type="entry name" value="GHMP_kinase_C_sf"/>
</dbReference>
<dbReference type="InterPro" id="IPR004424">
    <property type="entry name" value="IspE"/>
</dbReference>
<proteinExistence type="inferred from homology"/>
<dbReference type="Pfam" id="PF08544">
    <property type="entry name" value="GHMP_kinases_C"/>
    <property type="match status" value="1"/>
</dbReference>
<dbReference type="InterPro" id="IPR006204">
    <property type="entry name" value="GHMP_kinase_N_dom"/>
</dbReference>
<evidence type="ECO:0000256" key="1">
    <source>
        <dbReference type="ARBA" id="ARBA00009684"/>
    </source>
</evidence>
<gene>
    <name evidence="9" type="primary">ispE</name>
    <name evidence="12" type="ORF">AVDCRST_MAG36-1439</name>
</gene>
<dbReference type="GO" id="GO:0019288">
    <property type="term" value="P:isopentenyl diphosphate biosynthetic process, methylerythritol 4-phosphate pathway"/>
    <property type="evidence" value="ECO:0007669"/>
    <property type="project" value="UniProtKB-UniRule"/>
</dbReference>
<dbReference type="HAMAP" id="MF_00061">
    <property type="entry name" value="IspE"/>
    <property type="match status" value="1"/>
</dbReference>
<comment type="similarity">
    <text evidence="1 9">Belongs to the GHMP kinase family. IspE subfamily.</text>
</comment>
<dbReference type="PANTHER" id="PTHR43527">
    <property type="entry name" value="4-DIPHOSPHOCYTIDYL-2-C-METHYL-D-ERYTHRITOL KINASE, CHLOROPLASTIC"/>
    <property type="match status" value="1"/>
</dbReference>
<dbReference type="AlphaFoldDB" id="A0A6J4LTX9"/>
<feature type="binding site" evidence="9">
    <location>
        <begin position="103"/>
        <end position="113"/>
    </location>
    <ligand>
        <name>ATP</name>
        <dbReference type="ChEBI" id="CHEBI:30616"/>
    </ligand>
</feature>
<keyword evidence="7 9" id="KW-0067">ATP-binding</keyword>
<comment type="pathway">
    <text evidence="9">Isoprenoid biosynthesis; isopentenyl diphosphate biosynthesis via DXP pathway; isopentenyl diphosphate from 1-deoxy-D-xylulose 5-phosphate: step 3/6.</text>
</comment>
<keyword evidence="4 9" id="KW-0808">Transferase</keyword>
<sequence length="333" mass="33199">MTTAPARVRVLSPAKINLCLGVGPVRADGYHPLATVYQALDLHDELEVVRTGTGPALEVRGNGVDVAGVPTGEDNLALRAVRLLAEHHGRELPVALTLHKAVPVAGGLAGGSTDAAAALVGVDAVHGLGTPQSQLLALAGRLGSDVPFCLLGGTARGAGRGELVTPVPTSGRSWWVVVPDAAGLSTPAVYAAFDRLAGDRPVAEPVVPTELLRALAAGDAALLGASLRNDLEPAALSFRPDLGAVLEAGRAGRAGGAGGEGVPGALGGLVSGSGPTTVFLGADQTHASRLARHLGEVLDRGGATAPFVVSSPAPGARLVTGPVPVPATRGGRR</sequence>
<evidence type="ECO:0000313" key="12">
    <source>
        <dbReference type="EMBL" id="CAA9341799.1"/>
    </source>
</evidence>
<keyword evidence="5 9" id="KW-0547">Nucleotide-binding</keyword>
<evidence type="ECO:0000256" key="5">
    <source>
        <dbReference type="ARBA" id="ARBA00022741"/>
    </source>
</evidence>
<dbReference type="SUPFAM" id="SSF54211">
    <property type="entry name" value="Ribosomal protein S5 domain 2-like"/>
    <property type="match status" value="1"/>
</dbReference>
<keyword evidence="6 9" id="KW-0418">Kinase</keyword>
<evidence type="ECO:0000256" key="4">
    <source>
        <dbReference type="ARBA" id="ARBA00022679"/>
    </source>
</evidence>
<comment type="catalytic activity">
    <reaction evidence="9">
        <text>4-CDP-2-C-methyl-D-erythritol + ATP = 4-CDP-2-C-methyl-D-erythritol 2-phosphate + ADP + H(+)</text>
        <dbReference type="Rhea" id="RHEA:18437"/>
        <dbReference type="ChEBI" id="CHEBI:15378"/>
        <dbReference type="ChEBI" id="CHEBI:30616"/>
        <dbReference type="ChEBI" id="CHEBI:57823"/>
        <dbReference type="ChEBI" id="CHEBI:57919"/>
        <dbReference type="ChEBI" id="CHEBI:456216"/>
        <dbReference type="EC" id="2.7.1.148"/>
    </reaction>
</comment>
<dbReference type="Gene3D" id="3.30.70.890">
    <property type="entry name" value="GHMP kinase, C-terminal domain"/>
    <property type="match status" value="1"/>
</dbReference>
<evidence type="ECO:0000256" key="9">
    <source>
        <dbReference type="HAMAP-Rule" id="MF_00061"/>
    </source>
</evidence>
<dbReference type="InterPro" id="IPR013750">
    <property type="entry name" value="GHMP_kinase_C_dom"/>
</dbReference>
<feature type="active site" evidence="9">
    <location>
        <position position="15"/>
    </location>
</feature>
<dbReference type="EC" id="2.7.1.148" evidence="2 9"/>
<evidence type="ECO:0000256" key="8">
    <source>
        <dbReference type="ARBA" id="ARBA00032554"/>
    </source>
</evidence>
<dbReference type="UniPathway" id="UPA00056">
    <property type="reaction ID" value="UER00094"/>
</dbReference>
<evidence type="ECO:0000256" key="3">
    <source>
        <dbReference type="ARBA" id="ARBA00017473"/>
    </source>
</evidence>
<dbReference type="SUPFAM" id="SSF55060">
    <property type="entry name" value="GHMP Kinase, C-terminal domain"/>
    <property type="match status" value="1"/>
</dbReference>
<dbReference type="GO" id="GO:0050515">
    <property type="term" value="F:4-(cytidine 5'-diphospho)-2-C-methyl-D-erythritol kinase activity"/>
    <property type="evidence" value="ECO:0007669"/>
    <property type="project" value="UniProtKB-UniRule"/>
</dbReference>
<dbReference type="GO" id="GO:0005524">
    <property type="term" value="F:ATP binding"/>
    <property type="evidence" value="ECO:0007669"/>
    <property type="project" value="UniProtKB-UniRule"/>
</dbReference>
<dbReference type="EMBL" id="CADCUH010000089">
    <property type="protein sequence ID" value="CAA9341799.1"/>
    <property type="molecule type" value="Genomic_DNA"/>
</dbReference>
<keyword evidence="9" id="KW-0414">Isoprene biosynthesis</keyword>
<comment type="function">
    <text evidence="9">Catalyzes the phosphorylation of the position 2 hydroxy group of 4-diphosphocytidyl-2C-methyl-D-erythritol.</text>
</comment>
<evidence type="ECO:0000259" key="10">
    <source>
        <dbReference type="Pfam" id="PF00288"/>
    </source>
</evidence>
<evidence type="ECO:0000259" key="11">
    <source>
        <dbReference type="Pfam" id="PF08544"/>
    </source>
</evidence>
<name>A0A6J4LTX9_9ACTN</name>
<dbReference type="PANTHER" id="PTHR43527:SF2">
    <property type="entry name" value="4-DIPHOSPHOCYTIDYL-2-C-METHYL-D-ERYTHRITOL KINASE, CHLOROPLASTIC"/>
    <property type="match status" value="1"/>
</dbReference>
<evidence type="ECO:0000256" key="6">
    <source>
        <dbReference type="ARBA" id="ARBA00022777"/>
    </source>
</evidence>
<accession>A0A6J4LTX9</accession>
<organism evidence="12">
    <name type="scientific">uncultured Nocardioidaceae bacterium</name>
    <dbReference type="NCBI Taxonomy" id="253824"/>
    <lineage>
        <taxon>Bacteria</taxon>
        <taxon>Bacillati</taxon>
        <taxon>Actinomycetota</taxon>
        <taxon>Actinomycetes</taxon>
        <taxon>Propionibacteriales</taxon>
        <taxon>Nocardioidaceae</taxon>
        <taxon>environmental samples</taxon>
    </lineage>
</organism>
<feature type="active site" evidence="9">
    <location>
        <position position="145"/>
    </location>
</feature>
<dbReference type="Pfam" id="PF00288">
    <property type="entry name" value="GHMP_kinases_N"/>
    <property type="match status" value="1"/>
</dbReference>
<feature type="domain" description="GHMP kinase N-terminal" evidence="10">
    <location>
        <begin position="75"/>
        <end position="153"/>
    </location>
</feature>
<dbReference type="GO" id="GO:0016114">
    <property type="term" value="P:terpenoid biosynthetic process"/>
    <property type="evidence" value="ECO:0007669"/>
    <property type="project" value="UniProtKB-UniRule"/>
</dbReference>
<dbReference type="PIRSF" id="PIRSF010376">
    <property type="entry name" value="IspE"/>
    <property type="match status" value="1"/>
</dbReference>
<dbReference type="InterPro" id="IPR020568">
    <property type="entry name" value="Ribosomal_Su5_D2-typ_SF"/>
</dbReference>